<reference evidence="1" key="1">
    <citation type="submission" date="2022-10" db="EMBL/GenBank/DDBJ databases">
        <title>Culturing micro-colonial fungi from biological soil crusts in the Mojave desert and describing Neophaeococcomyces mojavensis, and introducing the new genera and species Taxawa tesnikishii.</title>
        <authorList>
            <person name="Kurbessoian T."/>
            <person name="Stajich J.E."/>
        </authorList>
    </citation>
    <scope>NUCLEOTIDE SEQUENCE</scope>
    <source>
        <strain evidence="1">JES_112</strain>
    </source>
</reference>
<name>A0ACC2ZX12_9EURO</name>
<proteinExistence type="predicted"/>
<organism evidence="1 2">
    <name type="scientific">Neophaeococcomyces mojaviensis</name>
    <dbReference type="NCBI Taxonomy" id="3383035"/>
    <lineage>
        <taxon>Eukaryota</taxon>
        <taxon>Fungi</taxon>
        <taxon>Dikarya</taxon>
        <taxon>Ascomycota</taxon>
        <taxon>Pezizomycotina</taxon>
        <taxon>Eurotiomycetes</taxon>
        <taxon>Chaetothyriomycetidae</taxon>
        <taxon>Chaetothyriales</taxon>
        <taxon>Chaetothyriales incertae sedis</taxon>
        <taxon>Neophaeococcomyces</taxon>
    </lineage>
</organism>
<evidence type="ECO:0000313" key="1">
    <source>
        <dbReference type="EMBL" id="KAJ9652093.1"/>
    </source>
</evidence>
<protein>
    <submittedName>
        <fullName evidence="1">Uncharacterized protein</fullName>
    </submittedName>
</protein>
<gene>
    <name evidence="1" type="ORF">H2198_008650</name>
</gene>
<dbReference type="Proteomes" id="UP001172386">
    <property type="component" value="Unassembled WGS sequence"/>
</dbReference>
<sequence length="562" mass="62492">MDASVRLHLLKSCISYATHDHVRKSGHRASMPPKALLLTSQPSLRNVVSRAWRAATSITPYQTSCFKPNKNWTLRSIDHGARPYSAKTKPTVSAVLKNIKDHTAENIVSIFHSRSNNPYHNLAIENYLLRNSHAQSKILLFYTNRPCVVIGRNQNPWLECNIAKIQEGLPWNAADWDDGVLDNDRHVIAEERDGYNVSLDLVRRRSGGGTVIHDVGNLNFSFIVPNDKDFTRDKHAELIVRALMAPMTVTRFRDHVLYDNVHVNQRHDIVMTCANVDGGNTQKEFKVSGSAFKLTRGRALHHGTILHSSPNINRQVFVAGDEGGQVAASVFSALLSSPAKPFLEAKGVGSVRSPVHNLFDVTDQVQRREVVRSLRKEIGQLFMDVNGMGDISVEEVGDEDCAVDMNGEIYRDAQELMTDDWRFCQTPTFEYRSEDAGGALKMRFQVKHGLIQNASLEHVELDAEQQLKFAGLEGKKLHEIQSWTSCLPPHAGFRHAKACAHLETVFPKIQPAGAAREGGAESTIIQEADLSGSNQDGIAVKRKAPGGRIELERGGENVVVER</sequence>
<keyword evidence="2" id="KW-1185">Reference proteome</keyword>
<accession>A0ACC2ZX12</accession>
<evidence type="ECO:0000313" key="2">
    <source>
        <dbReference type="Proteomes" id="UP001172386"/>
    </source>
</evidence>
<dbReference type="EMBL" id="JAPDRQ010000218">
    <property type="protein sequence ID" value="KAJ9652093.1"/>
    <property type="molecule type" value="Genomic_DNA"/>
</dbReference>
<comment type="caution">
    <text evidence="1">The sequence shown here is derived from an EMBL/GenBank/DDBJ whole genome shotgun (WGS) entry which is preliminary data.</text>
</comment>